<feature type="domain" description="HNH nuclease" evidence="1">
    <location>
        <begin position="59"/>
        <end position="89"/>
    </location>
</feature>
<sequence length="116" mass="13841">MKILLTQGRIALIDDKDFLLISEYKWYANKIGDTYYAMTHIKKNGKRETLLMHRLILNVPEKMETDHINHNGLDNRRSNLRLATSQQNNFNRKNIDGSSSQYKGVYWNKSRRKWRV</sequence>
<evidence type="ECO:0000259" key="1">
    <source>
        <dbReference type="Pfam" id="PF13392"/>
    </source>
</evidence>
<proteinExistence type="predicted"/>
<dbReference type="InterPro" id="IPR044925">
    <property type="entry name" value="His-Me_finger_sf"/>
</dbReference>
<reference evidence="2" key="1">
    <citation type="journal article" date="2014" name="Front. Microbiol.">
        <title>High frequency of phylogenetically diverse reductive dehalogenase-homologous genes in deep subseafloor sedimentary metagenomes.</title>
        <authorList>
            <person name="Kawai M."/>
            <person name="Futagami T."/>
            <person name="Toyoda A."/>
            <person name="Takaki Y."/>
            <person name="Nishi S."/>
            <person name="Hori S."/>
            <person name="Arai W."/>
            <person name="Tsubouchi T."/>
            <person name="Morono Y."/>
            <person name="Uchiyama I."/>
            <person name="Ito T."/>
            <person name="Fujiyama A."/>
            <person name="Inagaki F."/>
            <person name="Takami H."/>
        </authorList>
    </citation>
    <scope>NUCLEOTIDE SEQUENCE</scope>
    <source>
        <strain evidence="2">Expedition CK06-06</strain>
    </source>
</reference>
<dbReference type="InterPro" id="IPR003615">
    <property type="entry name" value="HNH_nuc"/>
</dbReference>
<name>X1U8H9_9ZZZZ</name>
<dbReference type="Pfam" id="PF13392">
    <property type="entry name" value="HNH_3"/>
    <property type="match status" value="1"/>
</dbReference>
<evidence type="ECO:0000313" key="2">
    <source>
        <dbReference type="EMBL" id="GAI88609.1"/>
    </source>
</evidence>
<dbReference type="Gene3D" id="3.90.75.20">
    <property type="match status" value="1"/>
</dbReference>
<gene>
    <name evidence="2" type="ORF">S12H4_35975</name>
</gene>
<dbReference type="EMBL" id="BARW01021417">
    <property type="protein sequence ID" value="GAI88609.1"/>
    <property type="molecule type" value="Genomic_DNA"/>
</dbReference>
<accession>X1U8H9</accession>
<organism evidence="2">
    <name type="scientific">marine sediment metagenome</name>
    <dbReference type="NCBI Taxonomy" id="412755"/>
    <lineage>
        <taxon>unclassified sequences</taxon>
        <taxon>metagenomes</taxon>
        <taxon>ecological metagenomes</taxon>
    </lineage>
</organism>
<dbReference type="AlphaFoldDB" id="X1U8H9"/>
<protein>
    <recommendedName>
        <fullName evidence="1">HNH nuclease domain-containing protein</fullName>
    </recommendedName>
</protein>
<feature type="non-terminal residue" evidence="2">
    <location>
        <position position="116"/>
    </location>
</feature>
<dbReference type="SUPFAM" id="SSF54060">
    <property type="entry name" value="His-Me finger endonucleases"/>
    <property type="match status" value="1"/>
</dbReference>
<comment type="caution">
    <text evidence="2">The sequence shown here is derived from an EMBL/GenBank/DDBJ whole genome shotgun (WGS) entry which is preliminary data.</text>
</comment>